<protein>
    <submittedName>
        <fullName evidence="2">Uncharacterized protein</fullName>
    </submittedName>
</protein>
<sequence>MQPEQEREMNWTAGGSLQFRLATAAVDVLTAGEQRVVLPTTPSSPSTSAPPPTSACLLSPAIPPPRSKQGEEPPKPLPPPVSTAVRGAWSWNQHPHRRPPWPLHSQEHTPLAHAPRRRRRVPCRHSLFLSRSAPARRLPALPVGWPLLAPSPGPSAGQCSGHSCRRRSARRPAAPPDGRSSRRRSLLQVAALPRIMPSPAI</sequence>
<dbReference type="HOGENOM" id="CLU_1362296_0_0_1"/>
<dbReference type="EnsemblPlants" id="OGLUM05G10600.1">
    <property type="protein sequence ID" value="OGLUM05G10600.1"/>
    <property type="gene ID" value="OGLUM05G10600"/>
</dbReference>
<reference evidence="2" key="1">
    <citation type="submission" date="2015-04" db="UniProtKB">
        <authorList>
            <consortium name="EnsemblPlants"/>
        </authorList>
    </citation>
    <scope>IDENTIFICATION</scope>
</reference>
<evidence type="ECO:0000256" key="1">
    <source>
        <dbReference type="SAM" id="MobiDB-lite"/>
    </source>
</evidence>
<dbReference type="AlphaFoldDB" id="A0A0D9ZWS5"/>
<name>A0A0D9ZWS5_9ORYZ</name>
<evidence type="ECO:0000313" key="2">
    <source>
        <dbReference type="EnsemblPlants" id="OGLUM05G10600.1"/>
    </source>
</evidence>
<accession>A0A0D9ZWS5</accession>
<dbReference type="Gramene" id="OGLUM05G10600.1">
    <property type="protein sequence ID" value="OGLUM05G10600.1"/>
    <property type="gene ID" value="OGLUM05G10600"/>
</dbReference>
<dbReference type="Proteomes" id="UP000026961">
    <property type="component" value="Chromosome 5"/>
</dbReference>
<feature type="region of interest" description="Disordered" evidence="1">
    <location>
        <begin position="37"/>
        <end position="118"/>
    </location>
</feature>
<proteinExistence type="predicted"/>
<reference evidence="2" key="2">
    <citation type="submission" date="2018-05" db="EMBL/GenBank/DDBJ databases">
        <title>OgluRS3 (Oryza glumaepatula Reference Sequence Version 3).</title>
        <authorList>
            <person name="Zhang J."/>
            <person name="Kudrna D."/>
            <person name="Lee S."/>
            <person name="Talag J."/>
            <person name="Welchert J."/>
            <person name="Wing R.A."/>
        </authorList>
    </citation>
    <scope>NUCLEOTIDE SEQUENCE [LARGE SCALE GENOMIC DNA]</scope>
</reference>
<evidence type="ECO:0000313" key="3">
    <source>
        <dbReference type="Proteomes" id="UP000026961"/>
    </source>
</evidence>
<keyword evidence="3" id="KW-1185">Reference proteome</keyword>
<feature type="region of interest" description="Disordered" evidence="1">
    <location>
        <begin position="152"/>
        <end position="184"/>
    </location>
</feature>
<organism evidence="2">
    <name type="scientific">Oryza glumipatula</name>
    <dbReference type="NCBI Taxonomy" id="40148"/>
    <lineage>
        <taxon>Eukaryota</taxon>
        <taxon>Viridiplantae</taxon>
        <taxon>Streptophyta</taxon>
        <taxon>Embryophyta</taxon>
        <taxon>Tracheophyta</taxon>
        <taxon>Spermatophyta</taxon>
        <taxon>Magnoliopsida</taxon>
        <taxon>Liliopsida</taxon>
        <taxon>Poales</taxon>
        <taxon>Poaceae</taxon>
        <taxon>BOP clade</taxon>
        <taxon>Oryzoideae</taxon>
        <taxon>Oryzeae</taxon>
        <taxon>Oryzinae</taxon>
        <taxon>Oryza</taxon>
    </lineage>
</organism>